<dbReference type="AlphaFoldDB" id="A0A6P6ALQ8"/>
<proteinExistence type="predicted"/>
<dbReference type="GeneID" id="111310573"/>
<reference evidence="2" key="1">
    <citation type="submission" date="2025-08" db="UniProtKB">
        <authorList>
            <consortium name="RefSeq"/>
        </authorList>
    </citation>
    <scope>IDENTIFICATION</scope>
    <source>
        <tissue evidence="2">Fruit stalk</tissue>
    </source>
</reference>
<organism evidence="1 2">
    <name type="scientific">Durio zibethinus</name>
    <name type="common">Durian</name>
    <dbReference type="NCBI Taxonomy" id="66656"/>
    <lineage>
        <taxon>Eukaryota</taxon>
        <taxon>Viridiplantae</taxon>
        <taxon>Streptophyta</taxon>
        <taxon>Embryophyta</taxon>
        <taxon>Tracheophyta</taxon>
        <taxon>Spermatophyta</taxon>
        <taxon>Magnoliopsida</taxon>
        <taxon>eudicotyledons</taxon>
        <taxon>Gunneridae</taxon>
        <taxon>Pentapetalae</taxon>
        <taxon>rosids</taxon>
        <taxon>malvids</taxon>
        <taxon>Malvales</taxon>
        <taxon>Malvaceae</taxon>
        <taxon>Helicteroideae</taxon>
        <taxon>Durio</taxon>
    </lineage>
</organism>
<protein>
    <submittedName>
        <fullName evidence="2">Uncharacterized protein LOC111310573</fullName>
    </submittedName>
</protein>
<gene>
    <name evidence="2" type="primary">LOC111310573</name>
</gene>
<evidence type="ECO:0000313" key="2">
    <source>
        <dbReference type="RefSeq" id="XP_022765789.1"/>
    </source>
</evidence>
<dbReference type="RefSeq" id="XP_022765789.1">
    <property type="nucleotide sequence ID" value="XM_022910054.1"/>
</dbReference>
<name>A0A6P6ALQ8_DURZI</name>
<dbReference type="OrthoDB" id="762064at2759"/>
<accession>A0A6P6ALQ8</accession>
<evidence type="ECO:0000313" key="1">
    <source>
        <dbReference type="Proteomes" id="UP000515121"/>
    </source>
</evidence>
<dbReference type="Proteomes" id="UP000515121">
    <property type="component" value="Unplaced"/>
</dbReference>
<sequence>MKEIRKHMEFFIQVAFAQAGPSHGDLPLPPQGPEDDLTARIGSTASAGIGGDQGRTLTESLLRDHWFIDMMNNNELKSGPSSCSMIMNDMGLPYYLFAGSEADDLGLPSTAVMGLPPYGNIRCPTTDMGMPPLSFRSNGAASEMGLPYGSVRDSSFVPFGCDIGLGLHPFSGHIGSSFARSRD</sequence>
<dbReference type="KEGG" id="dzi:111310573"/>
<keyword evidence="1" id="KW-1185">Reference proteome</keyword>